<organism evidence="2 3">
    <name type="scientific">Halomarina rubra</name>
    <dbReference type="NCBI Taxonomy" id="2071873"/>
    <lineage>
        <taxon>Archaea</taxon>
        <taxon>Methanobacteriati</taxon>
        <taxon>Methanobacteriota</taxon>
        <taxon>Stenosarchaea group</taxon>
        <taxon>Halobacteria</taxon>
        <taxon>Halobacteriales</taxon>
        <taxon>Natronomonadaceae</taxon>
        <taxon>Halomarina</taxon>
    </lineage>
</organism>
<name>A0ABD6B0J4_9EURY</name>
<proteinExistence type="predicted"/>
<protein>
    <recommendedName>
        <fullName evidence="4">Zinc finger protein 330-like protein</fullName>
    </recommendedName>
</protein>
<dbReference type="Proteomes" id="UP001597187">
    <property type="component" value="Unassembled WGS sequence"/>
</dbReference>
<evidence type="ECO:0000313" key="2">
    <source>
        <dbReference type="EMBL" id="MFD1515300.1"/>
    </source>
</evidence>
<comment type="caution">
    <text evidence="2">The sequence shown here is derived from an EMBL/GenBank/DDBJ whole genome shotgun (WGS) entry which is preliminary data.</text>
</comment>
<dbReference type="Pfam" id="PF26396">
    <property type="entry name" value="HacaP"/>
    <property type="match status" value="1"/>
</dbReference>
<feature type="compositionally biased region" description="Basic and acidic residues" evidence="1">
    <location>
        <begin position="18"/>
        <end position="29"/>
    </location>
</feature>
<sequence>MPDTKRGRERKGRGKQHQLREDLYDRELESLESEEEPDFDELLGGEPDADSLLDEEPASDD</sequence>
<accession>A0ABD6B0J4</accession>
<reference evidence="2 3" key="1">
    <citation type="journal article" date="2019" name="Int. J. Syst. Evol. Microbiol.">
        <title>The Global Catalogue of Microorganisms (GCM) 10K type strain sequencing project: providing services to taxonomists for standard genome sequencing and annotation.</title>
        <authorList>
            <consortium name="The Broad Institute Genomics Platform"/>
            <consortium name="The Broad Institute Genome Sequencing Center for Infectious Disease"/>
            <person name="Wu L."/>
            <person name="Ma J."/>
        </authorList>
    </citation>
    <scope>NUCLEOTIDE SEQUENCE [LARGE SCALE GENOMIC DNA]</scope>
    <source>
        <strain evidence="2 3">CGMCC 1.12563</strain>
    </source>
</reference>
<keyword evidence="3" id="KW-1185">Reference proteome</keyword>
<dbReference type="InterPro" id="IPR058858">
    <property type="entry name" value="HacaP"/>
</dbReference>
<feature type="region of interest" description="Disordered" evidence="1">
    <location>
        <begin position="1"/>
        <end position="61"/>
    </location>
</feature>
<feature type="compositionally biased region" description="Acidic residues" evidence="1">
    <location>
        <begin position="30"/>
        <end position="61"/>
    </location>
</feature>
<feature type="compositionally biased region" description="Basic residues" evidence="1">
    <location>
        <begin position="7"/>
        <end position="17"/>
    </location>
</feature>
<dbReference type="EMBL" id="JBHUDC010000008">
    <property type="protein sequence ID" value="MFD1515300.1"/>
    <property type="molecule type" value="Genomic_DNA"/>
</dbReference>
<evidence type="ECO:0008006" key="4">
    <source>
        <dbReference type="Google" id="ProtNLM"/>
    </source>
</evidence>
<dbReference type="AlphaFoldDB" id="A0ABD6B0J4"/>
<evidence type="ECO:0000256" key="1">
    <source>
        <dbReference type="SAM" id="MobiDB-lite"/>
    </source>
</evidence>
<evidence type="ECO:0000313" key="3">
    <source>
        <dbReference type="Proteomes" id="UP001597187"/>
    </source>
</evidence>
<gene>
    <name evidence="2" type="ORF">ACFSBT_18625</name>
</gene>
<dbReference type="RefSeq" id="WP_250875220.1">
    <property type="nucleotide sequence ID" value="NZ_JALXFV010000008.1"/>
</dbReference>